<dbReference type="AlphaFoldDB" id="A0A4U1J266"/>
<dbReference type="OrthoDB" id="68195at2"/>
<evidence type="ECO:0008006" key="4">
    <source>
        <dbReference type="Google" id="ProtNLM"/>
    </source>
</evidence>
<dbReference type="PROSITE" id="PS51257">
    <property type="entry name" value="PROKAR_LIPOPROTEIN"/>
    <property type="match status" value="1"/>
</dbReference>
<comment type="caution">
    <text evidence="2">The sequence shown here is derived from an EMBL/GenBank/DDBJ whole genome shotgun (WGS) entry which is preliminary data.</text>
</comment>
<feature type="signal peptide" evidence="1">
    <location>
        <begin position="1"/>
        <end position="18"/>
    </location>
</feature>
<name>A0A4U1J266_9BACT</name>
<dbReference type="Proteomes" id="UP000309215">
    <property type="component" value="Unassembled WGS sequence"/>
</dbReference>
<keyword evidence="1" id="KW-0732">Signal</keyword>
<evidence type="ECO:0000256" key="1">
    <source>
        <dbReference type="SAM" id="SignalP"/>
    </source>
</evidence>
<gene>
    <name evidence="2" type="ORF">E8A74_31845</name>
</gene>
<protein>
    <recommendedName>
        <fullName evidence="4">DUF1565 domain-containing protein</fullName>
    </recommendedName>
</protein>
<feature type="chain" id="PRO_5020706746" description="DUF1565 domain-containing protein" evidence="1">
    <location>
        <begin position="19"/>
        <end position="904"/>
    </location>
</feature>
<dbReference type="InterPro" id="IPR021655">
    <property type="entry name" value="Put_metal-bd"/>
</dbReference>
<dbReference type="EMBL" id="SSMQ01000041">
    <property type="protein sequence ID" value="TKD01195.1"/>
    <property type="molecule type" value="Genomic_DNA"/>
</dbReference>
<dbReference type="InterPro" id="IPR011050">
    <property type="entry name" value="Pectin_lyase_fold/virulence"/>
</dbReference>
<proteinExistence type="predicted"/>
<dbReference type="Gene3D" id="2.160.20.10">
    <property type="entry name" value="Single-stranded right-handed beta-helix, Pectin lyase-like"/>
    <property type="match status" value="1"/>
</dbReference>
<evidence type="ECO:0000313" key="2">
    <source>
        <dbReference type="EMBL" id="TKD01195.1"/>
    </source>
</evidence>
<reference evidence="2 3" key="1">
    <citation type="submission" date="2019-04" db="EMBL/GenBank/DDBJ databases">
        <authorList>
            <person name="Li Y."/>
            <person name="Wang J."/>
        </authorList>
    </citation>
    <scope>NUCLEOTIDE SEQUENCE [LARGE SCALE GENOMIC DNA]</scope>
    <source>
        <strain evidence="2 3">DSM 14668</strain>
    </source>
</reference>
<keyword evidence="3" id="KW-1185">Reference proteome</keyword>
<organism evidence="2 3">
    <name type="scientific">Polyangium fumosum</name>
    <dbReference type="NCBI Taxonomy" id="889272"/>
    <lineage>
        <taxon>Bacteria</taxon>
        <taxon>Pseudomonadati</taxon>
        <taxon>Myxococcota</taxon>
        <taxon>Polyangia</taxon>
        <taxon>Polyangiales</taxon>
        <taxon>Polyangiaceae</taxon>
        <taxon>Polyangium</taxon>
    </lineage>
</organism>
<dbReference type="InterPro" id="IPR012334">
    <property type="entry name" value="Pectin_lyas_fold"/>
</dbReference>
<accession>A0A4U1J266</accession>
<evidence type="ECO:0000313" key="3">
    <source>
        <dbReference type="Proteomes" id="UP000309215"/>
    </source>
</evidence>
<dbReference type="RefSeq" id="WP_136932887.1">
    <property type="nucleotide sequence ID" value="NZ_SSMQ01000041.1"/>
</dbReference>
<sequence length="904" mass="91496">MRRALVLGLVLVGVGAWAAGCNAALGIDDPVLVQTGPGGTGAGGGQGGAGGQGGSGGAECTAVEKACDGIDDDCNGTIDDLPLATCGFGVCFVSVEACVDGMPVPCVPGSPSQDELCDDDNDGIDDNCNGQVDEGCPCTVGETQACYTGSMDTRNIGACKDGSQTCIAENTWGPCEGDTLPSIETCNAIDDDCDNVVDDGFPEITCGEGACQVSVSTCNPAGGDPPECTPKDPVDEICNGQDDDCNGVIDNGDPGGGGVCPSGIPGQCAVGTYHCDGGALNCIPDAKPTMETCNGADDDCDGMTDEENPGGGIACPTNQLGECAFGSTKCFMGSLICAAPAPMDEICDGKDNDCDGEIDTHGVDADKPCTTGMPGECSPGKTLCMMGALQCKPSMLPEMEYCDGKDNDCDGTIDEGNPNGGAACTLSFNKGVCAAGTDTCVGGIVTCVQNVQASAEICDGLDNDCDGDADESLACGACGASTIASGSCTSFAIPSQNPLTTNCEQIFPPASTIAIAIAETAVKYYVNAAGGSDNNDGKSPAKAWATLCKAVAMAPGGSTILVAQGGYASTSVIVAKELTIKGGFSSSFANWNPDTYPTVFYGQLTLDHNKAVWGGFRMLAAPTTSLTQHNLRAGTFVRNYVETLFSGGAATSAALGATACTGSTATLFGNDVYTRSTTSTTHTAIQFGNQRGATILDSNRVCVEGKSSGAVTYAINGSGPNAASVASLVARNNVIEAASNNAYLVNFLGSNGGVDFNLIFTNNTMLARTYGIWGTAASSGKMRWRLTNNILFSITGGSTAVNLGSGAGVSLDSAENNLVFGFNNNLFSAPAPVFTSNNDTTNTSTAATVFINAMAGDLRLKTNGQGDGTGKNVYNQATYGTVTTDILQAGRPQAGVWDRGAYMN</sequence>
<dbReference type="SUPFAM" id="SSF51126">
    <property type="entry name" value="Pectin lyase-like"/>
    <property type="match status" value="1"/>
</dbReference>
<dbReference type="Pfam" id="PF11617">
    <property type="entry name" value="Cu-binding_MopE"/>
    <property type="match status" value="8"/>
</dbReference>